<dbReference type="HOGENOM" id="CLU_002338_0_1_6"/>
<evidence type="ECO:0000256" key="3">
    <source>
        <dbReference type="ARBA" id="ARBA00022989"/>
    </source>
</evidence>
<dbReference type="GO" id="GO:0005886">
    <property type="term" value="C:plasma membrane"/>
    <property type="evidence" value="ECO:0007669"/>
    <property type="project" value="InterPro"/>
</dbReference>
<keyword evidence="3" id="KW-1133">Transmembrane helix</keyword>
<name>C4LDD4_TOLAT</name>
<evidence type="ECO:0000259" key="5">
    <source>
        <dbReference type="Pfam" id="PF04357"/>
    </source>
</evidence>
<dbReference type="OrthoDB" id="5555605at2"/>
<dbReference type="Pfam" id="PF04357">
    <property type="entry name" value="TamB"/>
    <property type="match status" value="1"/>
</dbReference>
<dbReference type="AlphaFoldDB" id="C4LDD4"/>
<accession>C4LDD4</accession>
<keyword evidence="7" id="KW-1185">Reference proteome</keyword>
<proteinExistence type="predicted"/>
<dbReference type="STRING" id="595494.Tola_1104"/>
<reference evidence="7" key="1">
    <citation type="submission" date="2009-05" db="EMBL/GenBank/DDBJ databases">
        <title>Complete sequence of Tolumonas auensis DSM 9187.</title>
        <authorList>
            <consortium name="US DOE Joint Genome Institute"/>
            <person name="Lucas S."/>
            <person name="Copeland A."/>
            <person name="Lapidus A."/>
            <person name="Glavina del Rio T."/>
            <person name="Tice H."/>
            <person name="Bruce D."/>
            <person name="Goodwin L."/>
            <person name="Pitluck S."/>
            <person name="Chertkov O."/>
            <person name="Brettin T."/>
            <person name="Detter J.C."/>
            <person name="Han C."/>
            <person name="Larimer F."/>
            <person name="Land M."/>
            <person name="Hauser L."/>
            <person name="Kyrpides N."/>
            <person name="Mikhailova N."/>
            <person name="Spring S."/>
            <person name="Beller H."/>
        </authorList>
    </citation>
    <scope>NUCLEOTIDE SEQUENCE [LARGE SCALE GENOMIC DNA]</scope>
    <source>
        <strain evidence="7">DSM 9187 / TA4</strain>
    </source>
</reference>
<dbReference type="RefSeq" id="WP_012729329.1">
    <property type="nucleotide sequence ID" value="NC_012691.1"/>
</dbReference>
<dbReference type="eggNOG" id="COG2911">
    <property type="taxonomic scope" value="Bacteria"/>
</dbReference>
<keyword evidence="4" id="KW-0472">Membrane</keyword>
<comment type="subcellular location">
    <subcellularLocation>
        <location evidence="1">Membrane</location>
        <topology evidence="1">Single-pass membrane protein</topology>
    </subcellularLocation>
</comment>
<sequence>MSLRSRRWVASAMLLVAFLATMFFFLLFSASGSQLVWNQLTRWVPGLQGEWVSGSLAEGWQLRDTRWQSEYVTVSLKRVQTRWQLASMLSGQAEIDLLEVDGLTVSRRDMPDSADEVDVAPEALPTTDRYIPTPVPIALHQLKVSDFVYDDPVVRVKVGHLETAADWQEHQIDIKPSHSESVDVWLKPAAAGKNVISDKKNAASPKEKPVDAELPEVFVPFDIRLSEFSLKQGRYHQQAFDTGLMDIKLQASFDGTELTVQQLQVQQGKRSAGLSGKMTFIHNYLIDADLNAQSVLPVVSPDVSRIATLSAKGDLQKLTFTALLEGKEKVKLQGELQPLTSGLPFVLMGDWLKLPLPPALEGLSVGKGKLDLRGSLRSYKLVLETEGNWLDLPSTRLQLALNGTSDKLDLQRLQLGDGVNKLLVAGQLNWQKGLHWQGQTDLELPEVKRWLPDAKAAVSGSLKQEIHWQDDRWQGDLSAIDLKGDWNGFPLTTQGAIQGDEQGNWHFQQLEIKNGPNSLAVNGNLDKEWSLAGKLRLSKLSLINPKWDGSIDGDFRLNGPAKAPVLALRLAAPRIVMPGQLVRKLELTGHATLNKTLPGQLQLNAERWNINGTRMQNVVLSLRGNAQQHQLLLKNDGKQLNSKLNLSGSWQNGSWQGRLQDSQIGGLAGEWQLQSPVVLQWKASTLTFKSHCWRSAPARLCFENSSLSALQGSIPFTVADFDTQRLKPWLLDTLKWSSQLQANGVIGWRKGSPDLHVSVRSQYGELITEQIHTPYRDMQLKLEVTPVKATGRFVLDSAMLGNINVDAEVRDPLKRRVLSGTVNVTNLQLYGIAPLVDVLHSTKGQVDVNGRLAGTLDVPLFYGQVNLKDGEVDTATEMVSLRQINGKLIIEGDKADLNADMLAGKGKVTLTGRSRWPDGNLSGELSLQGRAVELAFAGYGNGKVDSDVQLQFDAEKVSLEGDVLVPWARVDIKSLPDNGVEISDDVHIVRPLQQQQTTVPFPFFMDLRLKLGTDVRFSAMGLKTALAGGLRFRQKPGQALLTQGEIRLVDGRFKAYGQNLVVRSGKLMFSGDIAEPYVMAEAIRDPATMEDSSVTVGVKINAPITAISAQVFSEPELPDTDKLSYLLRGRSSTATTNGSTEEAMAAMMIGVGLGQTNGIVSDVASTFGLKDVAFDTSGSGTDTQVNLSAYLLKDLQLQYGVGVYSAVSEVKLRYFLLPQLYLQAVSGLSQAVDIFYKFEF</sequence>
<gene>
    <name evidence="6" type="ordered locus">Tola_1104</name>
</gene>
<dbReference type="PANTHER" id="PTHR36985">
    <property type="entry name" value="TRANSLOCATION AND ASSEMBLY MODULE SUBUNIT TAMB"/>
    <property type="match status" value="1"/>
</dbReference>
<evidence type="ECO:0000313" key="6">
    <source>
        <dbReference type="EMBL" id="ACQ92730.1"/>
    </source>
</evidence>
<feature type="domain" description="Translocation and assembly module TamB C-terminal" evidence="5">
    <location>
        <begin position="900"/>
        <end position="1240"/>
    </location>
</feature>
<evidence type="ECO:0000256" key="4">
    <source>
        <dbReference type="ARBA" id="ARBA00023136"/>
    </source>
</evidence>
<evidence type="ECO:0000256" key="2">
    <source>
        <dbReference type="ARBA" id="ARBA00022692"/>
    </source>
</evidence>
<dbReference type="EMBL" id="CP001616">
    <property type="protein sequence ID" value="ACQ92730.1"/>
    <property type="molecule type" value="Genomic_DNA"/>
</dbReference>
<dbReference type="GO" id="GO:0009306">
    <property type="term" value="P:protein secretion"/>
    <property type="evidence" value="ECO:0007669"/>
    <property type="project" value="InterPro"/>
</dbReference>
<protein>
    <recommendedName>
        <fullName evidence="5">Translocation and assembly module TamB C-terminal domain-containing protein</fullName>
    </recommendedName>
</protein>
<evidence type="ECO:0000256" key="1">
    <source>
        <dbReference type="ARBA" id="ARBA00004167"/>
    </source>
</evidence>
<organism evidence="6 7">
    <name type="scientific">Tolumonas auensis (strain DSM 9187 / NBRC 110442 / TA 4)</name>
    <dbReference type="NCBI Taxonomy" id="595494"/>
    <lineage>
        <taxon>Bacteria</taxon>
        <taxon>Pseudomonadati</taxon>
        <taxon>Pseudomonadota</taxon>
        <taxon>Gammaproteobacteria</taxon>
        <taxon>Aeromonadales</taxon>
        <taxon>Aeromonadaceae</taxon>
        <taxon>Tolumonas</taxon>
    </lineage>
</organism>
<dbReference type="InterPro" id="IPR007452">
    <property type="entry name" value="TamB_C"/>
</dbReference>
<dbReference type="KEGG" id="tau:Tola_1104"/>
<dbReference type="GO" id="GO:0097347">
    <property type="term" value="C:TAM protein secretion complex"/>
    <property type="evidence" value="ECO:0007669"/>
    <property type="project" value="TreeGrafter"/>
</dbReference>
<reference evidence="6 7" key="2">
    <citation type="journal article" date="2011" name="Stand. Genomic Sci.">
        <title>Complete genome sequence of Tolumonas auensis type strain (TA 4).</title>
        <authorList>
            <person name="Chertkov O."/>
            <person name="Copeland A."/>
            <person name="Lucas S."/>
            <person name="Lapidus A."/>
            <person name="Berry K.W."/>
            <person name="Detter J.C."/>
            <person name="Del Rio T.G."/>
            <person name="Hammon N."/>
            <person name="Dalin E."/>
            <person name="Tice H."/>
            <person name="Pitluck S."/>
            <person name="Richardson P."/>
            <person name="Bruce D."/>
            <person name="Goodwin L."/>
            <person name="Han C."/>
            <person name="Tapia R."/>
            <person name="Saunders E."/>
            <person name="Schmutz J."/>
            <person name="Brettin T."/>
            <person name="Larimer F."/>
            <person name="Land M."/>
            <person name="Hauser L."/>
            <person name="Spring S."/>
            <person name="Rohde M."/>
            <person name="Kyrpides N.C."/>
            <person name="Ivanova N."/>
            <person name="Goker M."/>
            <person name="Beller H.R."/>
            <person name="Klenk H.P."/>
            <person name="Woyke T."/>
        </authorList>
    </citation>
    <scope>NUCLEOTIDE SEQUENCE [LARGE SCALE GENOMIC DNA]</scope>
    <source>
        <strain evidence="7">DSM 9187 / TA4</strain>
    </source>
</reference>
<keyword evidence="2" id="KW-0812">Transmembrane</keyword>
<evidence type="ECO:0000313" key="7">
    <source>
        <dbReference type="Proteomes" id="UP000009073"/>
    </source>
</evidence>
<dbReference type="Proteomes" id="UP000009073">
    <property type="component" value="Chromosome"/>
</dbReference>
<dbReference type="PANTHER" id="PTHR36985:SF1">
    <property type="entry name" value="TRANSLOCATION AND ASSEMBLY MODULE SUBUNIT TAMB"/>
    <property type="match status" value="1"/>
</dbReference>